<dbReference type="AlphaFoldDB" id="A0AAD6M442"/>
<dbReference type="Proteomes" id="UP001164929">
    <property type="component" value="Chromosome 11"/>
</dbReference>
<organism evidence="1 2">
    <name type="scientific">Populus alba x Populus x berolinensis</name>
    <dbReference type="NCBI Taxonomy" id="444605"/>
    <lineage>
        <taxon>Eukaryota</taxon>
        <taxon>Viridiplantae</taxon>
        <taxon>Streptophyta</taxon>
        <taxon>Embryophyta</taxon>
        <taxon>Tracheophyta</taxon>
        <taxon>Spermatophyta</taxon>
        <taxon>Magnoliopsida</taxon>
        <taxon>eudicotyledons</taxon>
        <taxon>Gunneridae</taxon>
        <taxon>Pentapetalae</taxon>
        <taxon>rosids</taxon>
        <taxon>fabids</taxon>
        <taxon>Malpighiales</taxon>
        <taxon>Salicaceae</taxon>
        <taxon>Saliceae</taxon>
        <taxon>Populus</taxon>
    </lineage>
</organism>
<name>A0AAD6M442_9ROSI</name>
<sequence length="56" mass="6113">MGVKKSSKGGGQFWFFLSREGSRFGLSLAKRGCWPRGREGRPVKEMVGSSFCLDGG</sequence>
<accession>A0AAD6M442</accession>
<evidence type="ECO:0000313" key="1">
    <source>
        <dbReference type="EMBL" id="KAJ6978618.1"/>
    </source>
</evidence>
<keyword evidence="2" id="KW-1185">Reference proteome</keyword>
<comment type="caution">
    <text evidence="1">The sequence shown here is derived from an EMBL/GenBank/DDBJ whole genome shotgun (WGS) entry which is preliminary data.</text>
</comment>
<evidence type="ECO:0000313" key="2">
    <source>
        <dbReference type="Proteomes" id="UP001164929"/>
    </source>
</evidence>
<protein>
    <submittedName>
        <fullName evidence="1">Uncharacterized protein</fullName>
    </submittedName>
</protein>
<dbReference type="EMBL" id="JAQIZT010000011">
    <property type="protein sequence ID" value="KAJ6978618.1"/>
    <property type="molecule type" value="Genomic_DNA"/>
</dbReference>
<gene>
    <name evidence="1" type="ORF">NC653_026908</name>
</gene>
<proteinExistence type="predicted"/>
<reference evidence="1" key="1">
    <citation type="journal article" date="2023" name="Mol. Ecol. Resour.">
        <title>Chromosome-level genome assembly of a triploid poplar Populus alba 'Berolinensis'.</title>
        <authorList>
            <person name="Chen S."/>
            <person name="Yu Y."/>
            <person name="Wang X."/>
            <person name="Wang S."/>
            <person name="Zhang T."/>
            <person name="Zhou Y."/>
            <person name="He R."/>
            <person name="Meng N."/>
            <person name="Wang Y."/>
            <person name="Liu W."/>
            <person name="Liu Z."/>
            <person name="Liu J."/>
            <person name="Guo Q."/>
            <person name="Huang H."/>
            <person name="Sederoff R.R."/>
            <person name="Wang G."/>
            <person name="Qu G."/>
            <person name="Chen S."/>
        </authorList>
    </citation>
    <scope>NUCLEOTIDE SEQUENCE</scope>
    <source>
        <strain evidence="1">SC-2020</strain>
    </source>
</reference>